<evidence type="ECO:0000313" key="2">
    <source>
        <dbReference type="EMBL" id="HJC40359.1"/>
    </source>
</evidence>
<evidence type="ECO:0000313" key="3">
    <source>
        <dbReference type="Proteomes" id="UP000823882"/>
    </source>
</evidence>
<feature type="transmembrane region" description="Helical" evidence="1">
    <location>
        <begin position="119"/>
        <end position="139"/>
    </location>
</feature>
<dbReference type="PANTHER" id="PTHR41309">
    <property type="entry name" value="MEMBRANE PROTEIN-RELATED"/>
    <property type="match status" value="1"/>
</dbReference>
<reference evidence="2" key="1">
    <citation type="journal article" date="2021" name="PeerJ">
        <title>Extensive microbial diversity within the chicken gut microbiome revealed by metagenomics and culture.</title>
        <authorList>
            <person name="Gilroy R."/>
            <person name="Ravi A."/>
            <person name="Getino M."/>
            <person name="Pursley I."/>
            <person name="Horton D.L."/>
            <person name="Alikhan N.F."/>
            <person name="Baker D."/>
            <person name="Gharbi K."/>
            <person name="Hall N."/>
            <person name="Watson M."/>
            <person name="Adriaenssens E.M."/>
            <person name="Foster-Nyarko E."/>
            <person name="Jarju S."/>
            <person name="Secka A."/>
            <person name="Antonio M."/>
            <person name="Oren A."/>
            <person name="Chaudhuri R.R."/>
            <person name="La Ragione R."/>
            <person name="Hildebrand F."/>
            <person name="Pallen M.J."/>
        </authorList>
    </citation>
    <scope>NUCLEOTIDE SEQUENCE</scope>
    <source>
        <strain evidence="2">CHK186-1790</strain>
    </source>
</reference>
<dbReference type="InterPro" id="IPR025699">
    <property type="entry name" value="ABC2_memb-like"/>
</dbReference>
<proteinExistence type="predicted"/>
<dbReference type="Proteomes" id="UP000823882">
    <property type="component" value="Unassembled WGS sequence"/>
</dbReference>
<dbReference type="EMBL" id="DWWJ01000043">
    <property type="protein sequence ID" value="HJC40359.1"/>
    <property type="molecule type" value="Genomic_DNA"/>
</dbReference>
<feature type="transmembrane region" description="Helical" evidence="1">
    <location>
        <begin position="9"/>
        <end position="31"/>
    </location>
</feature>
<feature type="transmembrane region" description="Helical" evidence="1">
    <location>
        <begin position="180"/>
        <end position="201"/>
    </location>
</feature>
<feature type="transmembrane region" description="Helical" evidence="1">
    <location>
        <begin position="37"/>
        <end position="56"/>
    </location>
</feature>
<gene>
    <name evidence="2" type="ORF">H9701_02250</name>
</gene>
<keyword evidence="1" id="KW-0472">Membrane</keyword>
<keyword evidence="1" id="KW-1133">Transmembrane helix</keyword>
<dbReference type="AlphaFoldDB" id="A0A9D2P0E9"/>
<feature type="transmembrane region" description="Helical" evidence="1">
    <location>
        <begin position="151"/>
        <end position="174"/>
    </location>
</feature>
<comment type="caution">
    <text evidence="2">The sequence shown here is derived from an EMBL/GenBank/DDBJ whole genome shotgun (WGS) entry which is preliminary data.</text>
</comment>
<name>A0A9D2P0E9_9FIRM</name>
<dbReference type="Pfam" id="PF13346">
    <property type="entry name" value="ABC2_membrane_5"/>
    <property type="match status" value="1"/>
</dbReference>
<keyword evidence="1" id="KW-0812">Transmembrane</keyword>
<reference evidence="2" key="2">
    <citation type="submission" date="2021-04" db="EMBL/GenBank/DDBJ databases">
        <authorList>
            <person name="Gilroy R."/>
        </authorList>
    </citation>
    <scope>NUCLEOTIDE SEQUENCE</scope>
    <source>
        <strain evidence="2">CHK186-1790</strain>
    </source>
</reference>
<dbReference type="PANTHER" id="PTHR41309:SF2">
    <property type="entry name" value="MEMBRANE PROTEIN"/>
    <property type="match status" value="1"/>
</dbReference>
<protein>
    <submittedName>
        <fullName evidence="2">ABC-2 transporter permease</fullName>
    </submittedName>
</protein>
<sequence length="211" mass="22229">MMGLVKKDFYLAAGLARSYLIVAAIFLVLSLAGIYEFSFLSSFMSLLCIMLPVNVFSYDEQAKWDKYAAALPGGRRAVVQARYVFTLIVSAGAVVLGGAVGAAACLLDPTAGETLWEMVLSTAAGGSVGILLNAVMLPLMFKFGVQKGRLYLALVLAILFGAFLGGVAALASAVQEPSVLILPLAAIPAAGLLALVPSYFLSLRIFRKKDL</sequence>
<organism evidence="2 3">
    <name type="scientific">Candidatus Intestinimonas pullistercoris</name>
    <dbReference type="NCBI Taxonomy" id="2838623"/>
    <lineage>
        <taxon>Bacteria</taxon>
        <taxon>Bacillati</taxon>
        <taxon>Bacillota</taxon>
        <taxon>Clostridia</taxon>
        <taxon>Eubacteriales</taxon>
        <taxon>Intestinimonas</taxon>
    </lineage>
</organism>
<accession>A0A9D2P0E9</accession>
<feature type="transmembrane region" description="Helical" evidence="1">
    <location>
        <begin position="83"/>
        <end position="107"/>
    </location>
</feature>
<evidence type="ECO:0000256" key="1">
    <source>
        <dbReference type="SAM" id="Phobius"/>
    </source>
</evidence>